<dbReference type="SUPFAM" id="SSF63882">
    <property type="entry name" value="MoeA N-terminal region -like"/>
    <property type="match status" value="1"/>
</dbReference>
<dbReference type="GO" id="GO:0061599">
    <property type="term" value="F:molybdopterin molybdotransferase activity"/>
    <property type="evidence" value="ECO:0007669"/>
    <property type="project" value="UniProtKB-UniRule"/>
</dbReference>
<feature type="domain" description="MoaB/Mog" evidence="14">
    <location>
        <begin position="189"/>
        <end position="327"/>
    </location>
</feature>
<reference evidence="15 16" key="1">
    <citation type="journal article" date="2015" name="Int. J. Syst. Evol. Microbiol.">
        <title>Novibacillus thermophilus gen. nov., sp. nov., a Gram-staining-negative and moderately thermophilic member of the family Thermoactinomycetaceae.</title>
        <authorList>
            <person name="Yang G."/>
            <person name="Chen J."/>
            <person name="Zhou S."/>
        </authorList>
    </citation>
    <scope>NUCLEOTIDE SEQUENCE [LARGE SCALE GENOMIC DNA]</scope>
    <source>
        <strain evidence="15 16">SG-1</strain>
    </source>
</reference>
<dbReference type="SUPFAM" id="SSF53218">
    <property type="entry name" value="Molybdenum cofactor biosynthesis proteins"/>
    <property type="match status" value="1"/>
</dbReference>
<dbReference type="Pfam" id="PF00994">
    <property type="entry name" value="MoCF_biosynth"/>
    <property type="match status" value="1"/>
</dbReference>
<evidence type="ECO:0000259" key="14">
    <source>
        <dbReference type="SMART" id="SM00852"/>
    </source>
</evidence>
<dbReference type="FunFam" id="3.40.980.10:FF:000004">
    <property type="entry name" value="Molybdopterin molybdenumtransferase"/>
    <property type="match status" value="1"/>
</dbReference>
<dbReference type="NCBIfam" id="TIGR00177">
    <property type="entry name" value="molyb_syn"/>
    <property type="match status" value="1"/>
</dbReference>
<dbReference type="CDD" id="cd00887">
    <property type="entry name" value="MoeA"/>
    <property type="match status" value="1"/>
</dbReference>
<keyword evidence="7 13" id="KW-0500">Molybdenum</keyword>
<comment type="pathway">
    <text evidence="3 13">Cofactor biosynthesis; molybdopterin biosynthesis.</text>
</comment>
<comment type="catalytic activity">
    <reaction evidence="12">
        <text>adenylyl-molybdopterin + molybdate = Mo-molybdopterin + AMP + H(+)</text>
        <dbReference type="Rhea" id="RHEA:35047"/>
        <dbReference type="ChEBI" id="CHEBI:15378"/>
        <dbReference type="ChEBI" id="CHEBI:36264"/>
        <dbReference type="ChEBI" id="CHEBI:62727"/>
        <dbReference type="ChEBI" id="CHEBI:71302"/>
        <dbReference type="ChEBI" id="CHEBI:456215"/>
        <dbReference type="EC" id="2.10.1.1"/>
    </reaction>
</comment>
<evidence type="ECO:0000256" key="11">
    <source>
        <dbReference type="ARBA" id="ARBA00023150"/>
    </source>
</evidence>
<comment type="function">
    <text evidence="2 13">Catalyzes the insertion of molybdate into adenylated molybdopterin with the concomitant release of AMP.</text>
</comment>
<evidence type="ECO:0000256" key="7">
    <source>
        <dbReference type="ARBA" id="ARBA00022505"/>
    </source>
</evidence>
<evidence type="ECO:0000256" key="3">
    <source>
        <dbReference type="ARBA" id="ARBA00005046"/>
    </source>
</evidence>
<dbReference type="EMBL" id="CP019699">
    <property type="protein sequence ID" value="AQS56685.1"/>
    <property type="molecule type" value="Genomic_DNA"/>
</dbReference>
<evidence type="ECO:0000256" key="12">
    <source>
        <dbReference type="ARBA" id="ARBA00047317"/>
    </source>
</evidence>
<evidence type="ECO:0000256" key="13">
    <source>
        <dbReference type="RuleBase" id="RU365090"/>
    </source>
</evidence>
<evidence type="ECO:0000256" key="10">
    <source>
        <dbReference type="ARBA" id="ARBA00022842"/>
    </source>
</evidence>
<dbReference type="RefSeq" id="WP_077720548.1">
    <property type="nucleotide sequence ID" value="NZ_CP019699.1"/>
</dbReference>
<dbReference type="InterPro" id="IPR005110">
    <property type="entry name" value="MoeA_linker/N"/>
</dbReference>
<dbReference type="NCBIfam" id="NF045515">
    <property type="entry name" value="Glp_gephyrin"/>
    <property type="match status" value="1"/>
</dbReference>
<dbReference type="InterPro" id="IPR005111">
    <property type="entry name" value="MoeA_C_domain_IV"/>
</dbReference>
<dbReference type="Proteomes" id="UP000188603">
    <property type="component" value="Chromosome"/>
</dbReference>
<dbReference type="SMART" id="SM00852">
    <property type="entry name" value="MoCF_biosynth"/>
    <property type="match status" value="1"/>
</dbReference>
<dbReference type="AlphaFoldDB" id="A0A1U9K9E9"/>
<sequence>MRFRREPIKVKEAQARMAPHVQLGPTERVPLLDSVGRRLAEDIEATHPVPHFRRSGMDGFAVRSEDTKNATRDNPALLRVIEHIPCGAVPKREVQAGTCSRIMTGAAVPDGADAVIMLEMTDTVERDGVVYTAVKKEMQPGENTAQVASDLAEGTLLMERGRKVNAGEAALLATFGYNEVNVYRRPTAAIFATGSELLPVNEPLQPGKIRNSNSYMLAAQVQSAGGVPRILEMVPDDVELAMEKIVGAFDKVDVVITTGGVSVGDYDILVDIFQKWDGELLFNKVAMRPGSPTSVGIRNGQFLFGLSGNPGACFVGFELFVRPVLWGMQGKKQRYLPERQARLVGDYTKPSGFQRFVRGTCFTEGGQLFAQPVGVDKSGIVSSIKDANCLIVVPPGGKGLSDGEIVTVVLLDVAE</sequence>
<comment type="similarity">
    <text evidence="4 13">Belongs to the MoeA family.</text>
</comment>
<dbReference type="OrthoDB" id="9804758at2"/>
<dbReference type="Gene3D" id="2.40.340.10">
    <property type="entry name" value="MoeA, C-terminal, domain IV"/>
    <property type="match status" value="1"/>
</dbReference>
<keyword evidence="8 13" id="KW-0808">Transferase</keyword>
<evidence type="ECO:0000256" key="1">
    <source>
        <dbReference type="ARBA" id="ARBA00001946"/>
    </source>
</evidence>
<name>A0A1U9K9E9_9BACL</name>
<gene>
    <name evidence="15" type="ORF">B0W44_13915</name>
</gene>
<proteinExistence type="inferred from homology"/>
<dbReference type="InterPro" id="IPR036425">
    <property type="entry name" value="MoaB/Mog-like_dom_sf"/>
</dbReference>
<protein>
    <recommendedName>
        <fullName evidence="6 13">Molybdopterin molybdenumtransferase</fullName>
        <ecNumber evidence="5 13">2.10.1.1</ecNumber>
    </recommendedName>
</protein>
<keyword evidence="10 13" id="KW-0460">Magnesium</keyword>
<dbReference type="SUPFAM" id="SSF63867">
    <property type="entry name" value="MoeA C-terminal domain-like"/>
    <property type="match status" value="1"/>
</dbReference>
<dbReference type="PANTHER" id="PTHR10192">
    <property type="entry name" value="MOLYBDOPTERIN BIOSYNTHESIS PROTEIN"/>
    <property type="match status" value="1"/>
</dbReference>
<evidence type="ECO:0000256" key="9">
    <source>
        <dbReference type="ARBA" id="ARBA00022723"/>
    </source>
</evidence>
<dbReference type="EC" id="2.10.1.1" evidence="5 13"/>
<dbReference type="PANTHER" id="PTHR10192:SF5">
    <property type="entry name" value="GEPHYRIN"/>
    <property type="match status" value="1"/>
</dbReference>
<evidence type="ECO:0000256" key="4">
    <source>
        <dbReference type="ARBA" id="ARBA00010763"/>
    </source>
</evidence>
<keyword evidence="16" id="KW-1185">Reference proteome</keyword>
<dbReference type="InterPro" id="IPR036135">
    <property type="entry name" value="MoeA_linker/N_sf"/>
</dbReference>
<dbReference type="GO" id="GO:0046872">
    <property type="term" value="F:metal ion binding"/>
    <property type="evidence" value="ECO:0007669"/>
    <property type="project" value="UniProtKB-UniRule"/>
</dbReference>
<evidence type="ECO:0000313" key="16">
    <source>
        <dbReference type="Proteomes" id="UP000188603"/>
    </source>
</evidence>
<dbReference type="InterPro" id="IPR036688">
    <property type="entry name" value="MoeA_C_domain_IV_sf"/>
</dbReference>
<dbReference type="FunFam" id="2.170.190.11:FF:000001">
    <property type="entry name" value="Molybdopterin molybdenumtransferase"/>
    <property type="match status" value="1"/>
</dbReference>
<keyword evidence="11 13" id="KW-0501">Molybdenum cofactor biosynthesis</keyword>
<dbReference type="Pfam" id="PF03454">
    <property type="entry name" value="MoeA_C"/>
    <property type="match status" value="1"/>
</dbReference>
<dbReference type="KEGG" id="ntr:B0W44_13915"/>
<organism evidence="15 16">
    <name type="scientific">Novibacillus thermophilus</name>
    <dbReference type="NCBI Taxonomy" id="1471761"/>
    <lineage>
        <taxon>Bacteria</taxon>
        <taxon>Bacillati</taxon>
        <taxon>Bacillota</taxon>
        <taxon>Bacilli</taxon>
        <taxon>Bacillales</taxon>
        <taxon>Thermoactinomycetaceae</taxon>
        <taxon>Novibacillus</taxon>
    </lineage>
</organism>
<dbReference type="InterPro" id="IPR038987">
    <property type="entry name" value="MoeA-like"/>
</dbReference>
<evidence type="ECO:0000313" key="15">
    <source>
        <dbReference type="EMBL" id="AQS56685.1"/>
    </source>
</evidence>
<dbReference type="Gene3D" id="2.170.190.11">
    <property type="entry name" value="Molybdopterin biosynthesis moea protein, domain 3"/>
    <property type="match status" value="1"/>
</dbReference>
<dbReference type="UniPathway" id="UPA00344"/>
<comment type="cofactor">
    <cofactor evidence="1 13">
        <name>Mg(2+)</name>
        <dbReference type="ChEBI" id="CHEBI:18420"/>
    </cofactor>
</comment>
<dbReference type="STRING" id="1471761.B0W44_13915"/>
<dbReference type="GO" id="GO:0005829">
    <property type="term" value="C:cytosol"/>
    <property type="evidence" value="ECO:0007669"/>
    <property type="project" value="TreeGrafter"/>
</dbReference>
<evidence type="ECO:0000256" key="5">
    <source>
        <dbReference type="ARBA" id="ARBA00013269"/>
    </source>
</evidence>
<keyword evidence="9 13" id="KW-0479">Metal-binding</keyword>
<dbReference type="Pfam" id="PF03453">
    <property type="entry name" value="MoeA_N"/>
    <property type="match status" value="1"/>
</dbReference>
<dbReference type="Gene3D" id="3.90.105.10">
    <property type="entry name" value="Molybdopterin biosynthesis moea protein, domain 2"/>
    <property type="match status" value="1"/>
</dbReference>
<accession>A0A1U9K9E9</accession>
<dbReference type="Gene3D" id="3.40.980.10">
    <property type="entry name" value="MoaB/Mog-like domain"/>
    <property type="match status" value="1"/>
</dbReference>
<evidence type="ECO:0000256" key="8">
    <source>
        <dbReference type="ARBA" id="ARBA00022679"/>
    </source>
</evidence>
<evidence type="ECO:0000256" key="2">
    <source>
        <dbReference type="ARBA" id="ARBA00002901"/>
    </source>
</evidence>
<dbReference type="InterPro" id="IPR001453">
    <property type="entry name" value="MoaB/Mog_dom"/>
</dbReference>
<evidence type="ECO:0000256" key="6">
    <source>
        <dbReference type="ARBA" id="ARBA00021108"/>
    </source>
</evidence>
<dbReference type="GO" id="GO:0006777">
    <property type="term" value="P:Mo-molybdopterin cofactor biosynthetic process"/>
    <property type="evidence" value="ECO:0007669"/>
    <property type="project" value="UniProtKB-UniRule"/>
</dbReference>